<keyword evidence="5" id="KW-1185">Reference proteome</keyword>
<dbReference type="STRING" id="6412.T1FYJ9"/>
<dbReference type="CTD" id="20213897"/>
<evidence type="ECO:0000313" key="3">
    <source>
        <dbReference type="EMBL" id="ESO01911.1"/>
    </source>
</evidence>
<dbReference type="SUPFAM" id="SSF48403">
    <property type="entry name" value="Ankyrin repeat"/>
    <property type="match status" value="1"/>
</dbReference>
<dbReference type="PROSITE" id="PS50088">
    <property type="entry name" value="ANK_REPEAT"/>
    <property type="match status" value="1"/>
</dbReference>
<dbReference type="Pfam" id="PF00023">
    <property type="entry name" value="Ank"/>
    <property type="match status" value="1"/>
</dbReference>
<evidence type="ECO:0000256" key="1">
    <source>
        <dbReference type="PROSITE-ProRule" id="PRU00023"/>
    </source>
</evidence>
<keyword evidence="2" id="KW-0812">Transmembrane</keyword>
<name>T1FYJ9_HELRO</name>
<feature type="repeat" description="ANK" evidence="1">
    <location>
        <begin position="119"/>
        <end position="152"/>
    </location>
</feature>
<dbReference type="InParanoid" id="T1FYJ9"/>
<dbReference type="Proteomes" id="UP000015101">
    <property type="component" value="Unassembled WGS sequence"/>
</dbReference>
<dbReference type="GeneID" id="20213897"/>
<dbReference type="eggNOG" id="KOG0514">
    <property type="taxonomic scope" value="Eukaryota"/>
</dbReference>
<proteinExistence type="predicted"/>
<dbReference type="Pfam" id="PF12796">
    <property type="entry name" value="Ank_2"/>
    <property type="match status" value="1"/>
</dbReference>
<sequence>TLIQKRWFHLAGSKESSAYLVEGFLSYLSNLSADLHKHVVNCIDINHNTVLHYAISYNNMDVANAILNTNVSNVDQSNAAGYSPLMLAALTVVPTDSNRDLLKKLFTLGNVNAKSTDSTGQTPLMLAVGHGHLETVNLLLSNARCDVNVQDADGSSALMCASEKGQANLFIFLFVVSFVVLLFHLLCCCF</sequence>
<keyword evidence="2" id="KW-1133">Transmembrane helix</keyword>
<dbReference type="RefSeq" id="XP_009019319.1">
    <property type="nucleotide sequence ID" value="XM_009021071.1"/>
</dbReference>
<dbReference type="EMBL" id="AMQM01000749">
    <property type="status" value="NOT_ANNOTATED_CDS"/>
    <property type="molecule type" value="Genomic_DNA"/>
</dbReference>
<dbReference type="GO" id="GO:0030837">
    <property type="term" value="P:negative regulation of actin filament polymerization"/>
    <property type="evidence" value="ECO:0007669"/>
    <property type="project" value="InterPro"/>
</dbReference>
<accession>T1FYJ9</accession>
<reference evidence="5" key="1">
    <citation type="submission" date="2012-12" db="EMBL/GenBank/DDBJ databases">
        <authorList>
            <person name="Hellsten U."/>
            <person name="Grimwood J."/>
            <person name="Chapman J.A."/>
            <person name="Shapiro H."/>
            <person name="Aerts A."/>
            <person name="Otillar R.P."/>
            <person name="Terry A.Y."/>
            <person name="Boore J.L."/>
            <person name="Simakov O."/>
            <person name="Marletaz F."/>
            <person name="Cho S.-J."/>
            <person name="Edsinger-Gonzales E."/>
            <person name="Havlak P."/>
            <person name="Kuo D.-H."/>
            <person name="Larsson T."/>
            <person name="Lv J."/>
            <person name="Arendt D."/>
            <person name="Savage R."/>
            <person name="Osoegawa K."/>
            <person name="de Jong P."/>
            <person name="Lindberg D.R."/>
            <person name="Seaver E.C."/>
            <person name="Weisblat D.A."/>
            <person name="Putnam N.H."/>
            <person name="Grigoriev I.V."/>
            <person name="Rokhsar D.S."/>
        </authorList>
    </citation>
    <scope>NUCLEOTIDE SEQUENCE</scope>
</reference>
<dbReference type="AlphaFoldDB" id="T1FYJ9"/>
<dbReference type="PANTHER" id="PTHR24168">
    <property type="entry name" value="KN MOTIF AND ANKYRIN REPEAT DOMAIN-CONTAINING"/>
    <property type="match status" value="1"/>
</dbReference>
<protein>
    <submittedName>
        <fullName evidence="3 4">Uncharacterized protein</fullName>
    </submittedName>
</protein>
<dbReference type="Gene3D" id="1.25.40.20">
    <property type="entry name" value="Ankyrin repeat-containing domain"/>
    <property type="match status" value="1"/>
</dbReference>
<keyword evidence="2" id="KW-0472">Membrane</keyword>
<dbReference type="InterPro" id="IPR002110">
    <property type="entry name" value="Ankyrin_rpt"/>
</dbReference>
<dbReference type="SMART" id="SM00248">
    <property type="entry name" value="ANK"/>
    <property type="match status" value="4"/>
</dbReference>
<evidence type="ECO:0000313" key="4">
    <source>
        <dbReference type="EnsemblMetazoa" id="HelroP66334"/>
    </source>
</evidence>
<dbReference type="OrthoDB" id="5406014at2759"/>
<keyword evidence="1" id="KW-0040">ANK repeat</keyword>
<dbReference type="KEGG" id="hro:HELRODRAFT_66334"/>
<dbReference type="PANTHER" id="PTHR24168:SF21">
    <property type="entry name" value="KANK, ISOFORM D"/>
    <property type="match status" value="1"/>
</dbReference>
<evidence type="ECO:0000313" key="5">
    <source>
        <dbReference type="Proteomes" id="UP000015101"/>
    </source>
</evidence>
<organism evidence="4 5">
    <name type="scientific">Helobdella robusta</name>
    <name type="common">Californian leech</name>
    <dbReference type="NCBI Taxonomy" id="6412"/>
    <lineage>
        <taxon>Eukaryota</taxon>
        <taxon>Metazoa</taxon>
        <taxon>Spiralia</taxon>
        <taxon>Lophotrochozoa</taxon>
        <taxon>Annelida</taxon>
        <taxon>Clitellata</taxon>
        <taxon>Hirudinea</taxon>
        <taxon>Rhynchobdellida</taxon>
        <taxon>Glossiphoniidae</taxon>
        <taxon>Helobdella</taxon>
    </lineage>
</organism>
<dbReference type="EMBL" id="KB096742">
    <property type="protein sequence ID" value="ESO01911.1"/>
    <property type="molecule type" value="Genomic_DNA"/>
</dbReference>
<evidence type="ECO:0000256" key="2">
    <source>
        <dbReference type="SAM" id="Phobius"/>
    </source>
</evidence>
<dbReference type="HOGENOM" id="CLU_049797_0_0_1"/>
<feature type="transmembrane region" description="Helical" evidence="2">
    <location>
        <begin position="167"/>
        <end position="186"/>
    </location>
</feature>
<dbReference type="InterPro" id="IPR047184">
    <property type="entry name" value="KANK1-4"/>
</dbReference>
<dbReference type="PROSITE" id="PS50297">
    <property type="entry name" value="ANK_REP_REGION"/>
    <property type="match status" value="1"/>
</dbReference>
<reference evidence="3 5" key="2">
    <citation type="journal article" date="2013" name="Nature">
        <title>Insights into bilaterian evolution from three spiralian genomes.</title>
        <authorList>
            <person name="Simakov O."/>
            <person name="Marletaz F."/>
            <person name="Cho S.J."/>
            <person name="Edsinger-Gonzales E."/>
            <person name="Havlak P."/>
            <person name="Hellsten U."/>
            <person name="Kuo D.H."/>
            <person name="Larsson T."/>
            <person name="Lv J."/>
            <person name="Arendt D."/>
            <person name="Savage R."/>
            <person name="Osoegawa K."/>
            <person name="de Jong P."/>
            <person name="Grimwood J."/>
            <person name="Chapman J.A."/>
            <person name="Shapiro H."/>
            <person name="Aerts A."/>
            <person name="Otillar R.P."/>
            <person name="Terry A.Y."/>
            <person name="Boore J.L."/>
            <person name="Grigoriev I.V."/>
            <person name="Lindberg D.R."/>
            <person name="Seaver E.C."/>
            <person name="Weisblat D.A."/>
            <person name="Putnam N.H."/>
            <person name="Rokhsar D.S."/>
        </authorList>
    </citation>
    <scope>NUCLEOTIDE SEQUENCE</scope>
</reference>
<gene>
    <name evidence="4" type="primary">20213897</name>
    <name evidence="3" type="ORF">HELRODRAFT_66334</name>
</gene>
<dbReference type="EnsemblMetazoa" id="HelroT66334">
    <property type="protein sequence ID" value="HelroP66334"/>
    <property type="gene ID" value="HelroG66334"/>
</dbReference>
<reference evidence="4" key="3">
    <citation type="submission" date="2015-06" db="UniProtKB">
        <authorList>
            <consortium name="EnsemblMetazoa"/>
        </authorList>
    </citation>
    <scope>IDENTIFICATION</scope>
</reference>
<dbReference type="InterPro" id="IPR036770">
    <property type="entry name" value="Ankyrin_rpt-contain_sf"/>
</dbReference>